<dbReference type="Pfam" id="PF08385">
    <property type="entry name" value="DHC_N1"/>
    <property type="match status" value="2"/>
</dbReference>
<dbReference type="EMBL" id="KI927325">
    <property type="protein sequence ID" value="ETW56298.1"/>
    <property type="molecule type" value="Genomic_DNA"/>
</dbReference>
<organism evidence="5 6">
    <name type="scientific">Plasmodium falciparum (isolate Palo Alto / Uganda)</name>
    <dbReference type="NCBI Taxonomy" id="57270"/>
    <lineage>
        <taxon>Eukaryota</taxon>
        <taxon>Sar</taxon>
        <taxon>Alveolata</taxon>
        <taxon>Apicomplexa</taxon>
        <taxon>Aconoidasida</taxon>
        <taxon>Haemosporida</taxon>
        <taxon>Plasmodiidae</taxon>
        <taxon>Plasmodium</taxon>
        <taxon>Plasmodium (Laverania)</taxon>
    </lineage>
</organism>
<evidence type="ECO:0000259" key="3">
    <source>
        <dbReference type="Pfam" id="PF08385"/>
    </source>
</evidence>
<feature type="domain" description="Dynein heavy chain tail" evidence="3">
    <location>
        <begin position="886"/>
        <end position="1065"/>
    </location>
</feature>
<feature type="compositionally biased region" description="Basic and acidic residues" evidence="2">
    <location>
        <begin position="103"/>
        <end position="117"/>
    </location>
</feature>
<evidence type="ECO:0000259" key="4">
    <source>
        <dbReference type="Pfam" id="PF08393"/>
    </source>
</evidence>
<feature type="compositionally biased region" description="Basic and acidic residues" evidence="2">
    <location>
        <begin position="68"/>
        <end position="96"/>
    </location>
</feature>
<evidence type="ECO:0008006" key="7">
    <source>
        <dbReference type="Google" id="ProtNLM"/>
    </source>
</evidence>
<dbReference type="PANTHER" id="PTHR22878:SF68">
    <property type="entry name" value="DYNEIN HEAVY CHAIN 6, AXONEMAL-LIKE"/>
    <property type="match status" value="1"/>
</dbReference>
<feature type="coiled-coil region" evidence="1">
    <location>
        <begin position="1613"/>
        <end position="1647"/>
    </location>
</feature>
<sequence>MNNEIEIYIKNKIIGMLNIHDHVLEECLKDTKNKNNFIYFLSSSPINTTLFFVLHKYTHEECEIDKELNINPNDDTKNILTKDEQTQNKKDKHNQDDVEDVDSDNKKEEEQNIKNDLLEDNDVTYTNHINKSNNVAKENIKQEDESNTLDIHTNNNDKEELKNKKKEMKYILKMSINNACIDEYIEEENEIYDNNNNHVGKKKKKKNIYKQVIYFLKINDKKINNINIEEYFNKTYTFGNLHPNYINNFKTFFKIFFIPFFQCLLKKNNSLEYFTNDIEQNEKIENILMKLKNIKKKEDLNNNYYEEYQNKYLNFIEKSKYSGRQYDELINEAPENGLFLSHQGNSIQKVDINQNEKEKIYKYEHEITNIYKDKDKNINVYTNTNTNIDIDIYNKEPPYHQYQDIHPYNYNKKYLLNSFFYLLNYYKQIIKLEQFTHNEIVGDIIKLKDDQDNIDKYLKNICQIIKEFLLKEKKNDKKRKNDKTRVEYWKERYHRIYNVHEQINSKKFEQILDNLKGKNYNKELCNEIKLILLDIDNIHMESFEMIKFSKLLETSFEKLKHIHIDHMKNGIKLVIKKIKNIWLSSKYFRKEDIIIAFFLRLSNIIFDLILYISIKVKKLNKPKKIKKIISKCIDILKFYEKEFIYVKLDIEIIDIRKNWYFDKYIIFKDIRHLQHILATLYTVYSEIIYFTDLCLLKLKKLVNNKKIMNNIIIEINKLYQPFSDLLKNIYLYDDERIMILMKKLNEQCLKIEKKCIKIIYIQFSNLRNTTCTYLLVEKFQNLKKSYKIDRLLIKKLYDILFLYKKELYHYMNLFNNIENVKNMYNIKNMYNMKSMDNTKGIHKNKSGDYNIKGVNNTKDINHASNIQTNYNNVHYNEMGCDNIYKKILFCLNIYKKIKKPILIFKTNTYITSSNEYKIIIKLYVNFCKKMFSYIVENYFMWKNNSLSQMNKILSSNIISINKQLSFYYIINFNPNFFKTLYEYIYIESIYDFNTPIEILNIYYFKKKLYRYLYELNEIILFYKNFTKNTSIIQQKVLIKYFQCFEQKLIYISNNINWLNLNIDHYINDLNNCKSVIENVHLSLSYSLNSIDKIIFNMQNINVVKYIDWNCMKPLHIQPFFNYFEQYRINQVTKIIQKYREISHILIKIEQIVEKTKNGRSDIMDELYYLYQCKIYKSLSLIIIKGLCTYETLIENNFQKIKFLHNYYKPSLYIKEDIYSDVFLNNSIQNIFKLISKLLTNLLLSSSEFIRWLDYSCIEVPISLKEDFDVFKMKFSFYQSVSKNKIIIDRIIHIHQLIQNVFQKANKYIYSFLKYDNIINTIIKTQTNFNKNQKHNTYPLIYYDNVLKTITNIQNKIHKEKDKKNIQFISLNISFVLNSIKTKLNHSKKFFFNNLHFIFTTLKCSTLSEITKYSAILKTSSNSMDKYENIIKTINTIKSENINIEINIQKTEEIYNILTIYQDNHIKDEQKDKLFSLYPLYLNMLNLAFFNDNLMFAIKQEFYKSTKEKIILFEEKVKNILEMFHSSGPSSQNIDLNEGMESLKKYINNFKELEIEKEEIIKAQILCNMKILLFENFYLLKNTIKIYNSIYSIYNSYNTRINDFLDVIYYKLNIKEINKSLTEVKNELTELQKNQEEAKNILAFKKIKEELYKMNIILTIVFLLQNTNMKLSNWKEIINLHLNRKQIKNKTILENTIIINDKTINIKSITLYDMQQLQIYLYFNDIKYIIYKIKEVEKLEKNLNDIENNWKQESLKIKKYNDYILLEDNNHIFINIKNTFNNLHFMRNIRFAQDLIPKINYIQNKLLFIYELLSLWINTQDIWLRLENFFQNENFNHFSNELKNFNKINKTYIEIMKSVKKNLNLFQNCNTHFFYLLKNYNESLLFLYNETINILQDKKFTFPDFFFLTDQELFDLLSNSDTETLKKYCHIIYQDLLTFNDIDKTIIEVVTTKNNNFNLKNGIKINGIDTYFMLKEMIKSSLKENIMTSLKNYYNNNM</sequence>
<evidence type="ECO:0000313" key="5">
    <source>
        <dbReference type="EMBL" id="ETW56298.1"/>
    </source>
</evidence>
<feature type="domain" description="Dynein heavy chain linker" evidence="4">
    <location>
        <begin position="1579"/>
        <end position="1986"/>
    </location>
</feature>
<reference evidence="5 6" key="1">
    <citation type="submission" date="2013-02" db="EMBL/GenBank/DDBJ databases">
        <title>The Genome Annotation of Plasmodium falciparum Palo Alto/Uganda.</title>
        <authorList>
            <consortium name="The Broad Institute Genome Sequencing Platform"/>
            <consortium name="The Broad Institute Genome Sequencing Center for Infectious Disease"/>
            <person name="Neafsey D."/>
            <person name="Hoffman S."/>
            <person name="Volkman S."/>
            <person name="Rosenthal P."/>
            <person name="Walker B."/>
            <person name="Young S.K."/>
            <person name="Zeng Q."/>
            <person name="Gargeya S."/>
            <person name="Fitzgerald M."/>
            <person name="Haas B."/>
            <person name="Abouelleil A."/>
            <person name="Allen A.W."/>
            <person name="Alvarado L."/>
            <person name="Arachchi H.M."/>
            <person name="Berlin A.M."/>
            <person name="Chapman S.B."/>
            <person name="Gainer-Dewar J."/>
            <person name="Goldberg J."/>
            <person name="Griggs A."/>
            <person name="Gujja S."/>
            <person name="Hansen M."/>
            <person name="Howarth C."/>
            <person name="Imamovic A."/>
            <person name="Ireland A."/>
            <person name="Larimer J."/>
            <person name="McCowan C."/>
            <person name="Murphy C."/>
            <person name="Pearson M."/>
            <person name="Poon T.W."/>
            <person name="Priest M."/>
            <person name="Roberts A."/>
            <person name="Saif S."/>
            <person name="Shea T."/>
            <person name="Sisk P."/>
            <person name="Sykes S."/>
            <person name="Wortman J."/>
            <person name="Nusbaum C."/>
            <person name="Birren B."/>
        </authorList>
    </citation>
    <scope>NUCLEOTIDE SEQUENCE [LARGE SCALE GENOMIC DNA]</scope>
    <source>
        <strain evidence="5 6">Palo Alto/Uganda</strain>
    </source>
</reference>
<dbReference type="Gene3D" id="3.20.180.20">
    <property type="entry name" value="Dynein heavy chain, N-terminal domain 2"/>
    <property type="match status" value="1"/>
</dbReference>
<dbReference type="InterPro" id="IPR013602">
    <property type="entry name" value="Dynein_heavy_linker"/>
</dbReference>
<accession>W4J1Y2</accession>
<dbReference type="Pfam" id="PF08393">
    <property type="entry name" value="DHC_N2"/>
    <property type="match status" value="1"/>
</dbReference>
<dbReference type="Gene3D" id="1.20.140.100">
    <property type="entry name" value="Dynein heavy chain, N-terminal domain 2"/>
    <property type="match status" value="1"/>
</dbReference>
<feature type="domain" description="Dynein heavy chain tail" evidence="3">
    <location>
        <begin position="458"/>
        <end position="822"/>
    </location>
</feature>
<dbReference type="InterPro" id="IPR013594">
    <property type="entry name" value="Dynein_heavy_tail"/>
</dbReference>
<name>W4J1Y2_PLAFP</name>
<reference evidence="5 6" key="2">
    <citation type="submission" date="2013-02" db="EMBL/GenBank/DDBJ databases">
        <title>The Genome Sequence of Plasmodium falciparum Palo Alto/Uganda.</title>
        <authorList>
            <consortium name="The Broad Institute Genome Sequencing Platform"/>
            <consortium name="The Broad Institute Genome Sequencing Center for Infectious Disease"/>
            <person name="Neafsey D."/>
            <person name="Cheeseman I."/>
            <person name="Volkman S."/>
            <person name="Adams J."/>
            <person name="Walker B."/>
            <person name="Young S.K."/>
            <person name="Zeng Q."/>
            <person name="Gargeya S."/>
            <person name="Fitzgerald M."/>
            <person name="Haas B."/>
            <person name="Abouelleil A."/>
            <person name="Alvarado L."/>
            <person name="Arachchi H.M."/>
            <person name="Berlin A.M."/>
            <person name="Chapman S.B."/>
            <person name="Dewar J."/>
            <person name="Goldberg J."/>
            <person name="Griggs A."/>
            <person name="Gujja S."/>
            <person name="Hansen M."/>
            <person name="Howarth C."/>
            <person name="Imamovic A."/>
            <person name="Larimer J."/>
            <person name="McCowan C."/>
            <person name="Murphy C."/>
            <person name="Neiman D."/>
            <person name="Pearson M."/>
            <person name="Priest M."/>
            <person name="Roberts A."/>
            <person name="Saif S."/>
            <person name="Shea T."/>
            <person name="Sisk P."/>
            <person name="Sykes S."/>
            <person name="Wortman J."/>
            <person name="Nusbaum C."/>
            <person name="Birren B."/>
        </authorList>
    </citation>
    <scope>NUCLEOTIDE SEQUENCE [LARGE SCALE GENOMIC DNA]</scope>
    <source>
        <strain evidence="5 6">Palo Alto/Uganda</strain>
    </source>
</reference>
<dbReference type="GO" id="GO:0007018">
    <property type="term" value="P:microtubule-based movement"/>
    <property type="evidence" value="ECO:0007669"/>
    <property type="project" value="InterPro"/>
</dbReference>
<dbReference type="InterPro" id="IPR042222">
    <property type="entry name" value="Dynein_2_N"/>
</dbReference>
<dbReference type="InterPro" id="IPR026983">
    <property type="entry name" value="DHC"/>
</dbReference>
<evidence type="ECO:0000256" key="1">
    <source>
        <dbReference type="SAM" id="Coils"/>
    </source>
</evidence>
<feature type="coiled-coil region" evidence="1">
    <location>
        <begin position="1728"/>
        <end position="1755"/>
    </location>
</feature>
<feature type="region of interest" description="Disordered" evidence="2">
    <location>
        <begin position="134"/>
        <end position="154"/>
    </location>
</feature>
<dbReference type="Proteomes" id="UP000019103">
    <property type="component" value="Unassembled WGS sequence"/>
</dbReference>
<dbReference type="OMA" id="EWINILC"/>
<evidence type="ECO:0000256" key="2">
    <source>
        <dbReference type="SAM" id="MobiDB-lite"/>
    </source>
</evidence>
<feature type="region of interest" description="Disordered" evidence="2">
    <location>
        <begin position="68"/>
        <end position="121"/>
    </location>
</feature>
<evidence type="ECO:0000313" key="6">
    <source>
        <dbReference type="Proteomes" id="UP000019103"/>
    </source>
</evidence>
<dbReference type="GO" id="GO:0045505">
    <property type="term" value="F:dynein intermediate chain binding"/>
    <property type="evidence" value="ECO:0007669"/>
    <property type="project" value="InterPro"/>
</dbReference>
<protein>
    <recommendedName>
        <fullName evidence="7">Dynein heavy chain</fullName>
    </recommendedName>
</protein>
<feature type="coiled-coil region" evidence="1">
    <location>
        <begin position="1535"/>
        <end position="1562"/>
    </location>
</feature>
<proteinExistence type="predicted"/>
<dbReference type="GO" id="GO:0051959">
    <property type="term" value="F:dynein light intermediate chain binding"/>
    <property type="evidence" value="ECO:0007669"/>
    <property type="project" value="InterPro"/>
</dbReference>
<dbReference type="InterPro" id="IPR042228">
    <property type="entry name" value="Dynein_linker_3"/>
</dbReference>
<dbReference type="GO" id="GO:0030286">
    <property type="term" value="C:dynein complex"/>
    <property type="evidence" value="ECO:0007669"/>
    <property type="project" value="InterPro"/>
</dbReference>
<gene>
    <name evidence="5" type="ORF">PFUGPA_01722</name>
</gene>
<dbReference type="PANTHER" id="PTHR22878">
    <property type="entry name" value="DYNEIN HEAVY CHAIN 6, AXONEMAL-LIKE-RELATED"/>
    <property type="match status" value="1"/>
</dbReference>
<keyword evidence="1" id="KW-0175">Coiled coil</keyword>